<dbReference type="GO" id="GO:0006777">
    <property type="term" value="P:Mo-molybdopterin cofactor biosynthetic process"/>
    <property type="evidence" value="ECO:0007669"/>
    <property type="project" value="InterPro"/>
</dbReference>
<dbReference type="InterPro" id="IPR027417">
    <property type="entry name" value="P-loop_NTPase"/>
</dbReference>
<keyword evidence="4" id="KW-0411">Iron-sulfur</keyword>
<keyword evidence="3" id="KW-0408">Iron</keyword>
<gene>
    <name evidence="6" type="ORF">SAMN05446037_100372</name>
</gene>
<dbReference type="PANTHER" id="PTHR40072:SF1">
    <property type="entry name" value="MOLYBDOPTERIN-GUANINE DINUCLEOTIDE BIOSYNTHESIS ADAPTER PROTEIN"/>
    <property type="match status" value="1"/>
</dbReference>
<evidence type="ECO:0000313" key="7">
    <source>
        <dbReference type="Proteomes" id="UP000198304"/>
    </source>
</evidence>
<dbReference type="GO" id="GO:0005525">
    <property type="term" value="F:GTP binding"/>
    <property type="evidence" value="ECO:0007669"/>
    <property type="project" value="InterPro"/>
</dbReference>
<evidence type="ECO:0000256" key="3">
    <source>
        <dbReference type="ARBA" id="ARBA00023004"/>
    </source>
</evidence>
<dbReference type="InterPro" id="IPR007202">
    <property type="entry name" value="4Fe-4S_dom"/>
</dbReference>
<dbReference type="Proteomes" id="UP000198304">
    <property type="component" value="Unassembled WGS sequence"/>
</dbReference>
<keyword evidence="1" id="KW-0004">4Fe-4S</keyword>
<dbReference type="PROSITE" id="PS51656">
    <property type="entry name" value="4FE4S"/>
    <property type="match status" value="1"/>
</dbReference>
<evidence type="ECO:0000256" key="2">
    <source>
        <dbReference type="ARBA" id="ARBA00022723"/>
    </source>
</evidence>
<evidence type="ECO:0000259" key="5">
    <source>
        <dbReference type="PROSITE" id="PS51656"/>
    </source>
</evidence>
<dbReference type="RefSeq" id="WP_089281572.1">
    <property type="nucleotide sequence ID" value="NZ_FZOJ01000003.1"/>
</dbReference>
<evidence type="ECO:0000256" key="1">
    <source>
        <dbReference type="ARBA" id="ARBA00022485"/>
    </source>
</evidence>
<sequence>MRIFAVHGITQSGKTTTIENIIKQLKKRRYSVASIKDIHYEKFAIDQEGTNTHRHRMAGSELVTARGYYETDILFPKRLSVESILRFYTQDYVVMEGVIDTNAPKIITAHGTEEIDEKLDDTVFAISGRISNELKQYKGIPVINPITDIERLVDLIEEKVYEKLPEFPKECCDVCGYNCRELGIEILKGKAKREDCMIGHENQNIKLFINNQEIPMVPFVQKILYNAVIGVVTELDGYQKGGNLMVKVGER</sequence>
<dbReference type="EMBL" id="FZOJ01000003">
    <property type="protein sequence ID" value="SNS03957.1"/>
    <property type="molecule type" value="Genomic_DNA"/>
</dbReference>
<dbReference type="Gene3D" id="3.40.50.300">
    <property type="entry name" value="P-loop containing nucleotide triphosphate hydrolases"/>
    <property type="match status" value="1"/>
</dbReference>
<name>A0A239B7M8_9FIRM</name>
<feature type="domain" description="4Fe-4S" evidence="5">
    <location>
        <begin position="151"/>
        <end position="213"/>
    </location>
</feature>
<dbReference type="InterPro" id="IPR052539">
    <property type="entry name" value="MGD_biosynthesis_adapter"/>
</dbReference>
<organism evidence="6 7">
    <name type="scientific">Anaerovirgula multivorans</name>
    <dbReference type="NCBI Taxonomy" id="312168"/>
    <lineage>
        <taxon>Bacteria</taxon>
        <taxon>Bacillati</taxon>
        <taxon>Bacillota</taxon>
        <taxon>Clostridia</taxon>
        <taxon>Peptostreptococcales</taxon>
        <taxon>Natronincolaceae</taxon>
        <taxon>Anaerovirgula</taxon>
    </lineage>
</organism>
<dbReference type="OrthoDB" id="9786803at2"/>
<keyword evidence="2" id="KW-0479">Metal-binding</keyword>
<evidence type="ECO:0000256" key="4">
    <source>
        <dbReference type="ARBA" id="ARBA00023014"/>
    </source>
</evidence>
<accession>A0A239B7M8</accession>
<evidence type="ECO:0000313" key="6">
    <source>
        <dbReference type="EMBL" id="SNS03957.1"/>
    </source>
</evidence>
<dbReference type="SUPFAM" id="SSF52540">
    <property type="entry name" value="P-loop containing nucleoside triphosphate hydrolases"/>
    <property type="match status" value="1"/>
</dbReference>
<dbReference type="AlphaFoldDB" id="A0A239B7M8"/>
<keyword evidence="7" id="KW-1185">Reference proteome</keyword>
<dbReference type="PANTHER" id="PTHR40072">
    <property type="entry name" value="MOLYBDOPTERIN-GUANINE DINUCLEOTIDE BIOSYNTHESIS ADAPTER PROTEIN-RELATED"/>
    <property type="match status" value="1"/>
</dbReference>
<reference evidence="6 7" key="1">
    <citation type="submission" date="2017-06" db="EMBL/GenBank/DDBJ databases">
        <authorList>
            <person name="Kim H.J."/>
            <person name="Triplett B.A."/>
        </authorList>
    </citation>
    <scope>NUCLEOTIDE SEQUENCE [LARGE SCALE GENOMIC DNA]</scope>
    <source>
        <strain evidence="6 7">SCA</strain>
    </source>
</reference>
<dbReference type="InterPro" id="IPR004435">
    <property type="entry name" value="MobB_dom"/>
</dbReference>
<proteinExistence type="predicted"/>
<dbReference type="Pfam" id="PF03205">
    <property type="entry name" value="MobB"/>
    <property type="match status" value="1"/>
</dbReference>
<dbReference type="GO" id="GO:0051539">
    <property type="term" value="F:4 iron, 4 sulfur cluster binding"/>
    <property type="evidence" value="ECO:0007669"/>
    <property type="project" value="UniProtKB-KW"/>
</dbReference>
<dbReference type="GO" id="GO:0046872">
    <property type="term" value="F:metal ion binding"/>
    <property type="evidence" value="ECO:0007669"/>
    <property type="project" value="UniProtKB-KW"/>
</dbReference>
<protein>
    <submittedName>
        <fullName evidence="6">Molybdopterin-guanine dinucleotide biosynthesis protein B</fullName>
    </submittedName>
</protein>